<keyword evidence="4 6" id="KW-1133">Transmembrane helix</keyword>
<keyword evidence="3 6" id="KW-0812">Transmembrane</keyword>
<feature type="transmembrane region" description="Helical" evidence="6">
    <location>
        <begin position="125"/>
        <end position="144"/>
    </location>
</feature>
<dbReference type="OMA" id="FIECNTQ"/>
<feature type="transmembrane region" description="Helical" evidence="6">
    <location>
        <begin position="156"/>
        <end position="180"/>
    </location>
</feature>
<dbReference type="InterPro" id="IPR005016">
    <property type="entry name" value="TDE1/TMS"/>
</dbReference>
<evidence type="ECO:0000256" key="4">
    <source>
        <dbReference type="ARBA" id="ARBA00022989"/>
    </source>
</evidence>
<dbReference type="Pfam" id="PF03348">
    <property type="entry name" value="Serinc"/>
    <property type="match status" value="1"/>
</dbReference>
<evidence type="ECO:0000313" key="8">
    <source>
        <dbReference type="Proteomes" id="UP000014500"/>
    </source>
</evidence>
<sequence length="374" mass="42242">MFNKSSLELDYGNNGLRLTSLMNCGCGNQPFRFCCSVLPDMNESTSTRLIYDQNTYSFANCSSGINRKHLNGTCVTIDMEADCHHVVSYMAIYRLSMALVTFFFLFAIISYGIENSRNCRAGIHNGILIGKIYSSLCLMCRSFNYPMQHMQIHFLATFHLCLLWRHIISVGTIIYLVVQLKILINFSHSWTENWLTKAQNAMVMSGMLFFSIFTCGVILMYAEAIHQKNCTLNQIVVGVNLSLCLLSAFISVSPNAEKYTGDARGRLLQSSIISCYILYLSWSAFLNKSSNFTLTNVAIQKDNLYNYCSVGYNDIFTYVGIAMVFLILIYSSTRLTRRKEILSATGQHTFSQCQTCCPVLPNLQSEENDGGQRI</sequence>
<keyword evidence="5 6" id="KW-0472">Membrane</keyword>
<dbReference type="HOGENOM" id="CLU_029574_5_2_1"/>
<dbReference type="PANTHER" id="PTHR10383:SF48">
    <property type="entry name" value="SERINE INCORPORATOR 1-LIKE"/>
    <property type="match status" value="1"/>
</dbReference>
<proteinExistence type="inferred from homology"/>
<evidence type="ECO:0000256" key="2">
    <source>
        <dbReference type="ARBA" id="ARBA00006665"/>
    </source>
</evidence>
<comment type="subcellular location">
    <subcellularLocation>
        <location evidence="1">Membrane</location>
        <topology evidence="1">Multi-pass membrane protein</topology>
    </subcellularLocation>
</comment>
<evidence type="ECO:0000256" key="6">
    <source>
        <dbReference type="SAM" id="Phobius"/>
    </source>
</evidence>
<evidence type="ECO:0000256" key="1">
    <source>
        <dbReference type="ARBA" id="ARBA00004141"/>
    </source>
</evidence>
<accession>T1IS37</accession>
<evidence type="ECO:0000256" key="3">
    <source>
        <dbReference type="ARBA" id="ARBA00022692"/>
    </source>
</evidence>
<dbReference type="EMBL" id="AFFK01018906">
    <property type="status" value="NOT_ANNOTATED_CDS"/>
    <property type="molecule type" value="Genomic_DNA"/>
</dbReference>
<reference evidence="7" key="2">
    <citation type="submission" date="2015-02" db="UniProtKB">
        <authorList>
            <consortium name="EnsemblMetazoa"/>
        </authorList>
    </citation>
    <scope>IDENTIFICATION</scope>
</reference>
<feature type="transmembrane region" description="Helical" evidence="6">
    <location>
        <begin position="91"/>
        <end position="113"/>
    </location>
</feature>
<feature type="transmembrane region" description="Helical" evidence="6">
    <location>
        <begin position="234"/>
        <end position="255"/>
    </location>
</feature>
<feature type="transmembrane region" description="Helical" evidence="6">
    <location>
        <begin position="201"/>
        <end position="222"/>
    </location>
</feature>
<dbReference type="eggNOG" id="KOG2592">
    <property type="taxonomic scope" value="Eukaryota"/>
</dbReference>
<dbReference type="PANTHER" id="PTHR10383">
    <property type="entry name" value="SERINE INCORPORATOR"/>
    <property type="match status" value="1"/>
</dbReference>
<keyword evidence="8" id="KW-1185">Reference proteome</keyword>
<organism evidence="7 8">
    <name type="scientific">Strigamia maritima</name>
    <name type="common">European centipede</name>
    <name type="synonym">Geophilus maritimus</name>
    <dbReference type="NCBI Taxonomy" id="126957"/>
    <lineage>
        <taxon>Eukaryota</taxon>
        <taxon>Metazoa</taxon>
        <taxon>Ecdysozoa</taxon>
        <taxon>Arthropoda</taxon>
        <taxon>Myriapoda</taxon>
        <taxon>Chilopoda</taxon>
        <taxon>Pleurostigmophora</taxon>
        <taxon>Geophilomorpha</taxon>
        <taxon>Linotaeniidae</taxon>
        <taxon>Strigamia</taxon>
    </lineage>
</organism>
<feature type="transmembrane region" description="Helical" evidence="6">
    <location>
        <begin position="315"/>
        <end position="333"/>
    </location>
</feature>
<dbReference type="Proteomes" id="UP000014500">
    <property type="component" value="Unassembled WGS sequence"/>
</dbReference>
<dbReference type="EnsemblMetazoa" id="SMAR003899-RA">
    <property type="protein sequence ID" value="SMAR003899-PA"/>
    <property type="gene ID" value="SMAR003899"/>
</dbReference>
<dbReference type="PhylomeDB" id="T1IS37"/>
<comment type="similarity">
    <text evidence="2">Belongs to the TDE1 family.</text>
</comment>
<dbReference type="AlphaFoldDB" id="T1IS37"/>
<evidence type="ECO:0000313" key="7">
    <source>
        <dbReference type="EnsemblMetazoa" id="SMAR003899-PA"/>
    </source>
</evidence>
<dbReference type="GO" id="GO:0016020">
    <property type="term" value="C:membrane"/>
    <property type="evidence" value="ECO:0007669"/>
    <property type="project" value="UniProtKB-SubCell"/>
</dbReference>
<evidence type="ECO:0000256" key="5">
    <source>
        <dbReference type="ARBA" id="ARBA00023136"/>
    </source>
</evidence>
<feature type="transmembrane region" description="Helical" evidence="6">
    <location>
        <begin position="267"/>
        <end position="285"/>
    </location>
</feature>
<name>T1IS37_STRMM</name>
<protein>
    <submittedName>
        <fullName evidence="7">Uncharacterized protein</fullName>
    </submittedName>
</protein>
<reference evidence="8" key="1">
    <citation type="submission" date="2011-05" db="EMBL/GenBank/DDBJ databases">
        <authorList>
            <person name="Richards S.R."/>
            <person name="Qu J."/>
            <person name="Jiang H."/>
            <person name="Jhangiani S.N."/>
            <person name="Agravi P."/>
            <person name="Goodspeed R."/>
            <person name="Gross S."/>
            <person name="Mandapat C."/>
            <person name="Jackson L."/>
            <person name="Mathew T."/>
            <person name="Pu L."/>
            <person name="Thornton R."/>
            <person name="Saada N."/>
            <person name="Wilczek-Boney K.B."/>
            <person name="Lee S."/>
            <person name="Kovar C."/>
            <person name="Wu Y."/>
            <person name="Scherer S.E."/>
            <person name="Worley K.C."/>
            <person name="Muzny D.M."/>
            <person name="Gibbs R."/>
        </authorList>
    </citation>
    <scope>NUCLEOTIDE SEQUENCE</scope>
    <source>
        <strain evidence="8">Brora</strain>
    </source>
</reference>